<dbReference type="InterPro" id="IPR011009">
    <property type="entry name" value="Kinase-like_dom_sf"/>
</dbReference>
<evidence type="ECO:0000313" key="6">
    <source>
        <dbReference type="EMBL" id="CRG92693.1"/>
    </source>
</evidence>
<dbReference type="PRINTS" id="PR01415">
    <property type="entry name" value="ANKYRIN"/>
</dbReference>
<dbReference type="InterPro" id="IPR036770">
    <property type="entry name" value="Ankyrin_rpt-contain_sf"/>
</dbReference>
<dbReference type="Gene3D" id="1.10.510.10">
    <property type="entry name" value="Transferase(Phosphotransferase) domain 1"/>
    <property type="match status" value="1"/>
</dbReference>
<dbReference type="InterPro" id="IPR000719">
    <property type="entry name" value="Prot_kinase_dom"/>
</dbReference>
<dbReference type="Gene3D" id="1.25.40.20">
    <property type="entry name" value="Ankyrin repeat-containing domain"/>
    <property type="match status" value="2"/>
</dbReference>
<dbReference type="STRING" id="28573.A0A0U1MAM8"/>
<evidence type="ECO:0000256" key="1">
    <source>
        <dbReference type="ARBA" id="ARBA00022737"/>
    </source>
</evidence>
<dbReference type="CDD" id="cd00180">
    <property type="entry name" value="PKc"/>
    <property type="match status" value="1"/>
</dbReference>
<gene>
    <name evidence="6" type="ORF">PISL3812_09758</name>
</gene>
<dbReference type="PROSITE" id="PS00108">
    <property type="entry name" value="PROTEIN_KINASE_ST"/>
    <property type="match status" value="1"/>
</dbReference>
<dbReference type="SUPFAM" id="SSF56112">
    <property type="entry name" value="Protein kinase-like (PK-like)"/>
    <property type="match status" value="1"/>
</dbReference>
<feature type="compositionally biased region" description="Polar residues" evidence="4">
    <location>
        <begin position="1"/>
        <end position="11"/>
    </location>
</feature>
<accession>A0A0U1MAM8</accession>
<feature type="repeat" description="ANK" evidence="3">
    <location>
        <begin position="344"/>
        <end position="376"/>
    </location>
</feature>
<sequence>MGMCYSSQNYQPDRPDEYTEDKQFPFVPDGPSPLIAGQVEFVKGISGRFRGLKCVRKTILDDTEIDKENLKRRLAQEARILHSARHCHVIPLIHTYFDNRTDQVRFSIVMDRAETSLSECLKPKNFDNKRPKLEWFGCLIAVIRYIHGLGIRHRDIKPTNILIKKGRVLLADFGISQMGLGKTMPTTNLARNASRTKEYCAPEVDQGRTRGRSADIFSLGAVFLEMCIAYYNPEDFQQLESILKTEQNQSYARNIDKVHELIRCMKLRLEDGTWQQNILCLCMEMLNSNRDQRPSAEVLNLGNQLTCKCGNNASLTKADKLIEACKNGSTNLVRRLLDDGADPNTMGAIHLASDRGSVDTVRVLLQAGTYVDSLNATGQTALHCAARNGFVAVIELLLEKKAHVDAKDENEQTALHGAAAHGHLKIVQILLHAGADIEAEDLDGDKAVNFARRRGHDAVLQFLGSSKTGRLANNGII</sequence>
<dbReference type="SUPFAM" id="SSF48403">
    <property type="entry name" value="Ankyrin repeat"/>
    <property type="match status" value="1"/>
</dbReference>
<evidence type="ECO:0000256" key="2">
    <source>
        <dbReference type="ARBA" id="ARBA00023043"/>
    </source>
</evidence>
<dbReference type="Pfam" id="PF00069">
    <property type="entry name" value="Pkinase"/>
    <property type="match status" value="1"/>
</dbReference>
<dbReference type="PROSITE" id="PS50011">
    <property type="entry name" value="PROTEIN_KINASE_DOM"/>
    <property type="match status" value="1"/>
</dbReference>
<protein>
    <recommendedName>
        <fullName evidence="5">Protein kinase domain-containing protein</fullName>
    </recommendedName>
</protein>
<dbReference type="OMA" id="FGISQMG"/>
<dbReference type="Proteomes" id="UP000054383">
    <property type="component" value="Unassembled WGS sequence"/>
</dbReference>
<dbReference type="InterPro" id="IPR008271">
    <property type="entry name" value="Ser/Thr_kinase_AS"/>
</dbReference>
<dbReference type="InterPro" id="IPR002110">
    <property type="entry name" value="Ankyrin_rpt"/>
</dbReference>
<evidence type="ECO:0000256" key="4">
    <source>
        <dbReference type="SAM" id="MobiDB-lite"/>
    </source>
</evidence>
<dbReference type="GO" id="GO:0005524">
    <property type="term" value="F:ATP binding"/>
    <property type="evidence" value="ECO:0007669"/>
    <property type="project" value="InterPro"/>
</dbReference>
<name>A0A0U1MAM8_TALIS</name>
<dbReference type="PANTHER" id="PTHR24171">
    <property type="entry name" value="ANKYRIN REPEAT DOMAIN-CONTAINING PROTEIN 39-RELATED"/>
    <property type="match status" value="1"/>
</dbReference>
<organism evidence="6 7">
    <name type="scientific">Talaromyces islandicus</name>
    <name type="common">Penicillium islandicum</name>
    <dbReference type="NCBI Taxonomy" id="28573"/>
    <lineage>
        <taxon>Eukaryota</taxon>
        <taxon>Fungi</taxon>
        <taxon>Dikarya</taxon>
        <taxon>Ascomycota</taxon>
        <taxon>Pezizomycotina</taxon>
        <taxon>Eurotiomycetes</taxon>
        <taxon>Eurotiomycetidae</taxon>
        <taxon>Eurotiales</taxon>
        <taxon>Trichocomaceae</taxon>
        <taxon>Talaromyces</taxon>
        <taxon>Talaromyces sect. Islandici</taxon>
    </lineage>
</organism>
<dbReference type="SMART" id="SM00220">
    <property type="entry name" value="S_TKc"/>
    <property type="match status" value="1"/>
</dbReference>
<dbReference type="OrthoDB" id="5422826at2759"/>
<dbReference type="Pfam" id="PF12796">
    <property type="entry name" value="Ank_2"/>
    <property type="match status" value="1"/>
</dbReference>
<dbReference type="GO" id="GO:0004672">
    <property type="term" value="F:protein kinase activity"/>
    <property type="evidence" value="ECO:0007669"/>
    <property type="project" value="InterPro"/>
</dbReference>
<dbReference type="PROSITE" id="PS50088">
    <property type="entry name" value="ANK_REPEAT"/>
    <property type="match status" value="3"/>
</dbReference>
<dbReference type="AlphaFoldDB" id="A0A0U1MAM8"/>
<feature type="domain" description="Protein kinase" evidence="5">
    <location>
        <begin position="1"/>
        <end position="306"/>
    </location>
</feature>
<keyword evidence="1" id="KW-0677">Repeat</keyword>
<feature type="repeat" description="ANK" evidence="3">
    <location>
        <begin position="377"/>
        <end position="409"/>
    </location>
</feature>
<evidence type="ECO:0000259" key="5">
    <source>
        <dbReference type="PROSITE" id="PS50011"/>
    </source>
</evidence>
<reference evidence="6 7" key="1">
    <citation type="submission" date="2015-04" db="EMBL/GenBank/DDBJ databases">
        <authorList>
            <person name="Syromyatnikov M.Y."/>
            <person name="Popov V.N."/>
        </authorList>
    </citation>
    <scope>NUCLEOTIDE SEQUENCE [LARGE SCALE GENOMIC DNA]</scope>
    <source>
        <strain evidence="6">WF-38-12</strain>
    </source>
</reference>
<feature type="repeat" description="ANK" evidence="3">
    <location>
        <begin position="410"/>
        <end position="442"/>
    </location>
</feature>
<proteinExistence type="predicted"/>
<feature type="region of interest" description="Disordered" evidence="4">
    <location>
        <begin position="1"/>
        <end position="20"/>
    </location>
</feature>
<dbReference type="EMBL" id="CVMT01000013">
    <property type="protein sequence ID" value="CRG92693.1"/>
    <property type="molecule type" value="Genomic_DNA"/>
</dbReference>
<evidence type="ECO:0000313" key="7">
    <source>
        <dbReference type="Proteomes" id="UP000054383"/>
    </source>
</evidence>
<dbReference type="PROSITE" id="PS50297">
    <property type="entry name" value="ANK_REP_REGION"/>
    <property type="match status" value="2"/>
</dbReference>
<dbReference type="SMART" id="SM00248">
    <property type="entry name" value="ANK"/>
    <property type="match status" value="3"/>
</dbReference>
<keyword evidence="7" id="KW-1185">Reference proteome</keyword>
<keyword evidence="2 3" id="KW-0040">ANK repeat</keyword>
<dbReference type="Pfam" id="PF00023">
    <property type="entry name" value="Ank"/>
    <property type="match status" value="1"/>
</dbReference>
<evidence type="ECO:0000256" key="3">
    <source>
        <dbReference type="PROSITE-ProRule" id="PRU00023"/>
    </source>
</evidence>